<comment type="caution">
    <text evidence="2">The sequence shown here is derived from an EMBL/GenBank/DDBJ whole genome shotgun (WGS) entry which is preliminary data.</text>
</comment>
<accession>A0A8E0WVK2</accession>
<evidence type="ECO:0000313" key="3">
    <source>
        <dbReference type="Proteomes" id="UP000028135"/>
    </source>
</evidence>
<dbReference type="AlphaFoldDB" id="A0A8E0WVK2"/>
<evidence type="ECO:0000256" key="1">
    <source>
        <dbReference type="SAM" id="MobiDB-lite"/>
    </source>
</evidence>
<dbReference type="Proteomes" id="UP000028135">
    <property type="component" value="Unassembled WGS sequence"/>
</dbReference>
<feature type="region of interest" description="Disordered" evidence="1">
    <location>
        <begin position="61"/>
        <end position="86"/>
    </location>
</feature>
<name>A0A8E0WVK2_9SPHN</name>
<reference evidence="2 3" key="1">
    <citation type="submission" date="2014-05" db="EMBL/GenBank/DDBJ databases">
        <title>Genome Announcement of Sphingobium lucknowense F2.</title>
        <authorList>
            <person name="Lal R."/>
            <person name="Negi V."/>
            <person name="Lata P."/>
            <person name="Sangwan N."/>
            <person name="Gupta S.K."/>
            <person name="Rao D.L.N."/>
            <person name="Das S."/>
        </authorList>
    </citation>
    <scope>NUCLEOTIDE SEQUENCE [LARGE SCALE GENOMIC DNA]</scope>
    <source>
        <strain evidence="2 3">F2</strain>
    </source>
</reference>
<dbReference type="EMBL" id="JANF02000004">
    <property type="protein sequence ID" value="KER38215.1"/>
    <property type="molecule type" value="Genomic_DNA"/>
</dbReference>
<sequence length="86" mass="8478">MIGKILGAIAGERAAKHVRGLGGPGGALFGAGAAALIRRLGPLGLVAVAVGGYALKRHLDAKSAEQPADGQDNEMPADEAGQPGQP</sequence>
<protein>
    <submittedName>
        <fullName evidence="2">Uncharacterized protein</fullName>
    </submittedName>
</protein>
<gene>
    <name evidence="2" type="ORF">AL00_02480</name>
</gene>
<organism evidence="2 3">
    <name type="scientific">Sphingobium indicum F2</name>
    <dbReference type="NCBI Taxonomy" id="1450518"/>
    <lineage>
        <taxon>Bacteria</taxon>
        <taxon>Pseudomonadati</taxon>
        <taxon>Pseudomonadota</taxon>
        <taxon>Alphaproteobacteria</taxon>
        <taxon>Sphingomonadales</taxon>
        <taxon>Sphingomonadaceae</taxon>
        <taxon>Sphingobium</taxon>
    </lineage>
</organism>
<proteinExistence type="predicted"/>
<evidence type="ECO:0000313" key="2">
    <source>
        <dbReference type="EMBL" id="KER38215.1"/>
    </source>
</evidence>